<feature type="domain" description="Copper amine oxidase-like N-terminal" evidence="2">
    <location>
        <begin position="441"/>
        <end position="533"/>
    </location>
</feature>
<protein>
    <recommendedName>
        <fullName evidence="2">Copper amine oxidase-like N-terminal domain-containing protein</fullName>
    </recommendedName>
</protein>
<dbReference type="InterPro" id="IPR036582">
    <property type="entry name" value="Mao_N_sf"/>
</dbReference>
<gene>
    <name evidence="3" type="ORF">DX130_13010</name>
</gene>
<reference evidence="3 4" key="1">
    <citation type="submission" date="2018-08" db="EMBL/GenBank/DDBJ databases">
        <title>Paenibacillus sp. M4BSY-1, whole genome shotgun sequence.</title>
        <authorList>
            <person name="Tuo L."/>
        </authorList>
    </citation>
    <scope>NUCLEOTIDE SEQUENCE [LARGE SCALE GENOMIC DNA]</scope>
    <source>
        <strain evidence="3 4">M4BSY-1</strain>
    </source>
</reference>
<accession>A0A371PGD1</accession>
<evidence type="ECO:0000313" key="3">
    <source>
        <dbReference type="EMBL" id="REK74608.1"/>
    </source>
</evidence>
<dbReference type="Pfam" id="PF07833">
    <property type="entry name" value="Cu_amine_oxidN1"/>
    <property type="match status" value="1"/>
</dbReference>
<keyword evidence="4" id="KW-1185">Reference proteome</keyword>
<name>A0A371PGD1_9BACL</name>
<dbReference type="InterPro" id="IPR012854">
    <property type="entry name" value="Cu_amine_oxidase-like_N"/>
</dbReference>
<evidence type="ECO:0000256" key="1">
    <source>
        <dbReference type="SAM" id="Coils"/>
    </source>
</evidence>
<organism evidence="3 4">
    <name type="scientific">Paenibacillus paeoniae</name>
    <dbReference type="NCBI Taxonomy" id="2292705"/>
    <lineage>
        <taxon>Bacteria</taxon>
        <taxon>Bacillati</taxon>
        <taxon>Bacillota</taxon>
        <taxon>Bacilli</taxon>
        <taxon>Bacillales</taxon>
        <taxon>Paenibacillaceae</taxon>
        <taxon>Paenibacillus</taxon>
    </lineage>
</organism>
<dbReference type="PROSITE" id="PS51257">
    <property type="entry name" value="PROKAR_LIPOPROTEIN"/>
    <property type="match status" value="1"/>
</dbReference>
<dbReference type="EMBL" id="QUBQ01000002">
    <property type="protein sequence ID" value="REK74608.1"/>
    <property type="molecule type" value="Genomic_DNA"/>
</dbReference>
<feature type="coiled-coil region" evidence="1">
    <location>
        <begin position="294"/>
        <end position="321"/>
    </location>
</feature>
<dbReference type="SUPFAM" id="SSF55383">
    <property type="entry name" value="Copper amine oxidase, domain N"/>
    <property type="match status" value="1"/>
</dbReference>
<proteinExistence type="predicted"/>
<evidence type="ECO:0000259" key="2">
    <source>
        <dbReference type="Pfam" id="PF07833"/>
    </source>
</evidence>
<dbReference type="OrthoDB" id="2811497at2"/>
<dbReference type="AlphaFoldDB" id="A0A371PGD1"/>
<evidence type="ECO:0000313" key="4">
    <source>
        <dbReference type="Proteomes" id="UP000261905"/>
    </source>
</evidence>
<dbReference type="Gene3D" id="3.30.457.10">
    <property type="entry name" value="Copper amine oxidase-like, N-terminal domain"/>
    <property type="match status" value="1"/>
</dbReference>
<sequence>MYIRGEIRMRKWLKAKRLSMLLLAMTILVAAGCQSVGGLDFNQTLKNSLKTTSSESKSTIQFKLNLDEKAIKSAKDNEELADEELELLRLFSNVKLELHQLQAGQTQVSVEGKLILGEEKPVSVGFTAKADEKTLVIELEGAKQPFTFDLTGETYLEVNGFGEDEAAPTESVDHESLTKLGFDIRDIISNYAINNLPNPKDLKVTPVSEPINGVETGLMHVQFSMDSKGLWDWAGSYLDALIADRAGLHTMIKGILELLDSNKALLDSVNGNYEYYTGGVLDAPTTGEQSDQLTAEIEEQLVALRDEMKQLEKEDKEWLDAFFNEALKLDANVYVDSSLHIRKTQYELSYAPAASLEEEYALPFTGFSFKVSTEQWNVNGDVKPAPPVVTDQAIALEEVELMEGFDVVKLFDEDSFVYDLLKNKLHITYQGYYGFPESFYNPPIVMPGYITMVAVRDVAEDFGAEVTYDAKTRTITVADRGTDTKIQFQSGSDTVVVNGVKEVWPLPAIVIEGTTYVPARKLAETLGASIEWTTFYEDGDKVLIIEREL</sequence>
<keyword evidence="1" id="KW-0175">Coiled coil</keyword>
<comment type="caution">
    <text evidence="3">The sequence shown here is derived from an EMBL/GenBank/DDBJ whole genome shotgun (WGS) entry which is preliminary data.</text>
</comment>
<dbReference type="Proteomes" id="UP000261905">
    <property type="component" value="Unassembled WGS sequence"/>
</dbReference>